<feature type="domain" description="Metalloprotease TldD/E central" evidence="4">
    <location>
        <begin position="123"/>
        <end position="221"/>
    </location>
</feature>
<dbReference type="Proteomes" id="UP000233256">
    <property type="component" value="Unassembled WGS sequence"/>
</dbReference>
<evidence type="ECO:0000259" key="4">
    <source>
        <dbReference type="Pfam" id="PF19290"/>
    </source>
</evidence>
<dbReference type="PANTHER" id="PTHR43421">
    <property type="entry name" value="METALLOPROTEASE PMBA"/>
    <property type="match status" value="1"/>
</dbReference>
<dbReference type="InterPro" id="IPR045569">
    <property type="entry name" value="Metalloprtase-TldD/E_C"/>
</dbReference>
<dbReference type="GO" id="GO:0006508">
    <property type="term" value="P:proteolysis"/>
    <property type="evidence" value="ECO:0007669"/>
    <property type="project" value="InterPro"/>
</dbReference>
<dbReference type="EMBL" id="PGXC01000037">
    <property type="protein sequence ID" value="PKK88693.1"/>
    <property type="molecule type" value="Genomic_DNA"/>
</dbReference>
<gene>
    <name evidence="5" type="ORF">CVV64_17780</name>
</gene>
<dbReference type="PANTHER" id="PTHR43421:SF1">
    <property type="entry name" value="METALLOPROTEASE PMBA"/>
    <property type="match status" value="1"/>
</dbReference>
<dbReference type="InterPro" id="IPR047657">
    <property type="entry name" value="PmbA"/>
</dbReference>
<dbReference type="InterPro" id="IPR035068">
    <property type="entry name" value="TldD/PmbA_N"/>
</dbReference>
<feature type="domain" description="Metalloprotease TldD/E C-terminal" evidence="3">
    <location>
        <begin position="228"/>
        <end position="453"/>
    </location>
</feature>
<comment type="caution">
    <text evidence="5">The sequence shown here is derived from an EMBL/GenBank/DDBJ whole genome shotgun (WGS) entry which is preliminary data.</text>
</comment>
<dbReference type="Pfam" id="PF19290">
    <property type="entry name" value="PmbA_TldD_2nd"/>
    <property type="match status" value="1"/>
</dbReference>
<dbReference type="SUPFAM" id="SSF111283">
    <property type="entry name" value="Putative modulator of DNA gyrase, PmbA/TldD"/>
    <property type="match status" value="1"/>
</dbReference>
<dbReference type="Pfam" id="PF01523">
    <property type="entry name" value="PmbA_TldD_1st"/>
    <property type="match status" value="1"/>
</dbReference>
<dbReference type="AlphaFoldDB" id="A0A2N1PK15"/>
<comment type="similarity">
    <text evidence="1">Belongs to the peptidase U62 family.</text>
</comment>
<evidence type="ECO:0000313" key="5">
    <source>
        <dbReference type="EMBL" id="PKK88693.1"/>
    </source>
</evidence>
<dbReference type="GO" id="GO:0008237">
    <property type="term" value="F:metallopeptidase activity"/>
    <property type="evidence" value="ECO:0007669"/>
    <property type="project" value="InterPro"/>
</dbReference>
<dbReference type="InterPro" id="IPR045570">
    <property type="entry name" value="Metalloprtase-TldD/E_cen_dom"/>
</dbReference>
<reference evidence="5 6" key="1">
    <citation type="journal article" date="2017" name="ISME J.">
        <title>Potential for microbial H2 and metal transformations associated with novel bacteria and archaea in deep terrestrial subsurface sediments.</title>
        <authorList>
            <person name="Hernsdorf A.W."/>
            <person name="Amano Y."/>
            <person name="Miyakawa K."/>
            <person name="Ise K."/>
            <person name="Suzuki Y."/>
            <person name="Anantharaman K."/>
            <person name="Probst A."/>
            <person name="Burstein D."/>
            <person name="Thomas B.C."/>
            <person name="Banfield J.F."/>
        </authorList>
    </citation>
    <scope>NUCLEOTIDE SEQUENCE [LARGE SCALE GENOMIC DNA]</scope>
    <source>
        <strain evidence="5">HGW-Wallbacteria-1</strain>
    </source>
</reference>
<evidence type="ECO:0000256" key="1">
    <source>
        <dbReference type="ARBA" id="ARBA00005836"/>
    </source>
</evidence>
<organism evidence="5 6">
    <name type="scientific">Candidatus Wallbacteria bacterium HGW-Wallbacteria-1</name>
    <dbReference type="NCBI Taxonomy" id="2013854"/>
    <lineage>
        <taxon>Bacteria</taxon>
        <taxon>Candidatus Walliibacteriota</taxon>
    </lineage>
</organism>
<evidence type="ECO:0008006" key="7">
    <source>
        <dbReference type="Google" id="ProtNLM"/>
    </source>
</evidence>
<protein>
    <recommendedName>
        <fullName evidence="7">TldD/PmbA family protein</fullName>
    </recommendedName>
</protein>
<evidence type="ECO:0000313" key="6">
    <source>
        <dbReference type="Proteomes" id="UP000233256"/>
    </source>
</evidence>
<sequence>MIYDSEVKKILGLARKMGIRDAEVFINMAHYFIIKVQGQEFDEFKFSRVCGAGFRVIENGEEGYAYTEKFDEDSFAMCLEWAREAAGTLCPQDTPAVMKGFKTKEHEEDLKCFNPALELEPEHRKIETAMAVERAALAFDPRVASVQMVRYSDGHHFQRVANTRGMDKWYQSNYAMAIAYVVAAHGDERRVDGHYAVARDLNDIDPQKLGETAAKRAIRKLGSREISSGEYTVAFDNEVMCEILEAFSSIFSARQAQEGRSLLQGRLGERIGSTKITLVDDALRPGGLATHPFDDEGHPTKKIDIVRKGVFKNFLHNLRTAAKWGVKSTGHGTRSSYKDTLGVSATNMYLEPGTHRFPELMNLRRKILHIASVQGLHSGLNPVTGDFSLSASGFLYESGSLKYPIHNFTVSGNIVDLFSNVAALGSDLKFGFPSGCTHVGSPTVLVRKIMVGGA</sequence>
<evidence type="ECO:0000259" key="2">
    <source>
        <dbReference type="Pfam" id="PF01523"/>
    </source>
</evidence>
<dbReference type="GO" id="GO:0005829">
    <property type="term" value="C:cytosol"/>
    <property type="evidence" value="ECO:0007669"/>
    <property type="project" value="TreeGrafter"/>
</dbReference>
<dbReference type="InterPro" id="IPR002510">
    <property type="entry name" value="Metalloprtase-TldD/E_N"/>
</dbReference>
<dbReference type="Gene3D" id="3.30.2290.10">
    <property type="entry name" value="PmbA/TldD superfamily"/>
    <property type="match status" value="1"/>
</dbReference>
<proteinExistence type="inferred from homology"/>
<name>A0A2N1PK15_9BACT</name>
<feature type="domain" description="Metalloprotease TldD/E N-terminal" evidence="2">
    <location>
        <begin position="22"/>
        <end position="86"/>
    </location>
</feature>
<evidence type="ECO:0000259" key="3">
    <source>
        <dbReference type="Pfam" id="PF19289"/>
    </source>
</evidence>
<accession>A0A2N1PK15</accession>
<dbReference type="InterPro" id="IPR036059">
    <property type="entry name" value="TldD/PmbA_sf"/>
</dbReference>
<dbReference type="Pfam" id="PF19289">
    <property type="entry name" value="PmbA_TldD_3rd"/>
    <property type="match status" value="1"/>
</dbReference>